<keyword evidence="2" id="KW-1185">Reference proteome</keyword>
<gene>
    <name evidence="1" type="ORF">EVAR_36604_1</name>
</gene>
<dbReference type="Proteomes" id="UP000299102">
    <property type="component" value="Unassembled WGS sequence"/>
</dbReference>
<protein>
    <submittedName>
        <fullName evidence="1">Uncharacterized protein</fullName>
    </submittedName>
</protein>
<proteinExistence type="predicted"/>
<organism evidence="1 2">
    <name type="scientific">Eumeta variegata</name>
    <name type="common">Bagworm moth</name>
    <name type="synonym">Eumeta japonica</name>
    <dbReference type="NCBI Taxonomy" id="151549"/>
    <lineage>
        <taxon>Eukaryota</taxon>
        <taxon>Metazoa</taxon>
        <taxon>Ecdysozoa</taxon>
        <taxon>Arthropoda</taxon>
        <taxon>Hexapoda</taxon>
        <taxon>Insecta</taxon>
        <taxon>Pterygota</taxon>
        <taxon>Neoptera</taxon>
        <taxon>Endopterygota</taxon>
        <taxon>Lepidoptera</taxon>
        <taxon>Glossata</taxon>
        <taxon>Ditrysia</taxon>
        <taxon>Tineoidea</taxon>
        <taxon>Psychidae</taxon>
        <taxon>Oiketicinae</taxon>
        <taxon>Eumeta</taxon>
    </lineage>
</organism>
<name>A0A4C1ZM84_EUMVA</name>
<dbReference type="AlphaFoldDB" id="A0A4C1ZM84"/>
<evidence type="ECO:0000313" key="1">
    <source>
        <dbReference type="EMBL" id="GBP89010.1"/>
    </source>
</evidence>
<dbReference type="EMBL" id="BGZK01001971">
    <property type="protein sequence ID" value="GBP89010.1"/>
    <property type="molecule type" value="Genomic_DNA"/>
</dbReference>
<comment type="caution">
    <text evidence="1">The sequence shown here is derived from an EMBL/GenBank/DDBJ whole genome shotgun (WGS) entry which is preliminary data.</text>
</comment>
<evidence type="ECO:0000313" key="2">
    <source>
        <dbReference type="Proteomes" id="UP000299102"/>
    </source>
</evidence>
<accession>A0A4C1ZM84</accession>
<reference evidence="1 2" key="1">
    <citation type="journal article" date="2019" name="Commun. Biol.">
        <title>The bagworm genome reveals a unique fibroin gene that provides high tensile strength.</title>
        <authorList>
            <person name="Kono N."/>
            <person name="Nakamura H."/>
            <person name="Ohtoshi R."/>
            <person name="Tomita M."/>
            <person name="Numata K."/>
            <person name="Arakawa K."/>
        </authorList>
    </citation>
    <scope>NUCLEOTIDE SEQUENCE [LARGE SCALE GENOMIC DNA]</scope>
</reference>
<sequence>MSSVDTPDLALLLVGGIAREETFSPSQPVRIYLPPGGALGCPHCLPQILGNANQITLDTWTARPVPQLL</sequence>